<dbReference type="PANTHER" id="PTHR33308:SF10">
    <property type="entry name" value="EXO-GLUCOSAMINIDASE LYTG"/>
    <property type="match status" value="1"/>
</dbReference>
<dbReference type="PRINTS" id="PR01002">
    <property type="entry name" value="FLGFLGJ"/>
</dbReference>
<dbReference type="Gene3D" id="4.10.80.30">
    <property type="entry name" value="DNA polymerase, domain 6"/>
    <property type="match status" value="1"/>
</dbReference>
<dbReference type="Pfam" id="PF01832">
    <property type="entry name" value="Glucosaminidase"/>
    <property type="match status" value="1"/>
</dbReference>
<evidence type="ECO:0000313" key="4">
    <source>
        <dbReference type="Proteomes" id="UP000241645"/>
    </source>
</evidence>
<dbReference type="EMBL" id="PXZO01000076">
    <property type="protein sequence ID" value="PSK01709.1"/>
    <property type="molecule type" value="Genomic_DNA"/>
</dbReference>
<organism evidence="3 4">
    <name type="scientific">Brevibacillus porteri</name>
    <dbReference type="NCBI Taxonomy" id="2126350"/>
    <lineage>
        <taxon>Bacteria</taxon>
        <taxon>Bacillati</taxon>
        <taxon>Bacillota</taxon>
        <taxon>Bacilli</taxon>
        <taxon>Bacillales</taxon>
        <taxon>Paenibacillaceae</taxon>
        <taxon>Brevibacillus</taxon>
    </lineage>
</organism>
<protein>
    <recommendedName>
        <fullName evidence="2">Mannosyl-glycoprotein endo-beta-N-acetylglucosamidase-like domain-containing protein</fullName>
    </recommendedName>
</protein>
<dbReference type="InterPro" id="IPR051056">
    <property type="entry name" value="Glycosyl_Hydrolase_73"/>
</dbReference>
<dbReference type="Pfam" id="PF01520">
    <property type="entry name" value="Amidase_3"/>
    <property type="match status" value="1"/>
</dbReference>
<sequence>MKKSLAQEEMKRSGVPASLTIAQAILESGWGTSELATKANNLFGIKGTGPAGIYQKVSPEYVDSKRIEKSSDFRKYNTWQESIEDHTAKLLEPKYAKVVGASYIAACHAVQDAEYATDPNYAQELIKRIEKYKLYQYDLQGGQIMPLPILIIDPGHGGSDPGVVGANGLKEKDLNLQISLYQYARFQSLGVPVILTRASDIALTPERRTKLVRESGAKFCISNHINAGGGDGAETIYSIHSDGKLANKIAEALSTSGQNVRRVFSRQGKPNYDYYFMHRQTGNVETVIVEYGFIDSKQDDVEQIQRDWKIWSESIVKNFCDFIGVPYKSPAENPQPDKKPVDKPVDKVSIEVNGKALPVQGYLNNGVSTLPVRAVSEAAGVTPGWCPDNKAVTVNGKQLTVTIGAGTSYAPAREIAAALAMQVEWIQETRTVKLKG</sequence>
<accession>A0ABX5FFQ9</accession>
<dbReference type="Gene3D" id="1.10.530.10">
    <property type="match status" value="1"/>
</dbReference>
<comment type="caution">
    <text evidence="3">The sequence shown here is derived from an EMBL/GenBank/DDBJ whole genome shotgun (WGS) entry which is preliminary data.</text>
</comment>
<dbReference type="InterPro" id="IPR012854">
    <property type="entry name" value="Cu_amine_oxidase-like_N"/>
</dbReference>
<feature type="domain" description="Mannosyl-glycoprotein endo-beta-N-acetylglucosamidase-like" evidence="2">
    <location>
        <begin position="2"/>
        <end position="138"/>
    </location>
</feature>
<dbReference type="InterPro" id="IPR002901">
    <property type="entry name" value="MGlyc_endo_b_GlcNAc-like_dom"/>
</dbReference>
<dbReference type="CDD" id="cd02696">
    <property type="entry name" value="MurNAc-LAA"/>
    <property type="match status" value="1"/>
</dbReference>
<dbReference type="SMART" id="SM00047">
    <property type="entry name" value="LYZ2"/>
    <property type="match status" value="1"/>
</dbReference>
<dbReference type="PANTHER" id="PTHR33308">
    <property type="entry name" value="PEPTIDOGLYCAN HYDROLASE FLGJ"/>
    <property type="match status" value="1"/>
</dbReference>
<dbReference type="RefSeq" id="WP_106836844.1">
    <property type="nucleotide sequence ID" value="NZ_JARMEW010000065.1"/>
</dbReference>
<evidence type="ECO:0000313" key="3">
    <source>
        <dbReference type="EMBL" id="PSK01709.1"/>
    </source>
</evidence>
<keyword evidence="4" id="KW-1185">Reference proteome</keyword>
<evidence type="ECO:0000256" key="1">
    <source>
        <dbReference type="ARBA" id="ARBA00022801"/>
    </source>
</evidence>
<dbReference type="InterPro" id="IPR002508">
    <property type="entry name" value="MurNAc-LAA_cat"/>
</dbReference>
<gene>
    <name evidence="3" type="ORF">C7R92_31340</name>
</gene>
<dbReference type="SUPFAM" id="SSF55383">
    <property type="entry name" value="Copper amine oxidase, domain N"/>
    <property type="match status" value="1"/>
</dbReference>
<dbReference type="InterPro" id="IPR036582">
    <property type="entry name" value="Mao_N_sf"/>
</dbReference>
<dbReference type="Proteomes" id="UP000241645">
    <property type="component" value="Unassembled WGS sequence"/>
</dbReference>
<name>A0ABX5FFQ9_9BACL</name>
<dbReference type="GeneID" id="95754559"/>
<dbReference type="SUPFAM" id="SSF53187">
    <property type="entry name" value="Zn-dependent exopeptidases"/>
    <property type="match status" value="1"/>
</dbReference>
<reference evidence="3 4" key="1">
    <citation type="submission" date="2018-03" db="EMBL/GenBank/DDBJ databases">
        <title>Brevisbacillus phylogenomics.</title>
        <authorList>
            <person name="Dunlap C."/>
        </authorList>
    </citation>
    <scope>NUCLEOTIDE SEQUENCE [LARGE SCALE GENOMIC DNA]</scope>
    <source>
        <strain evidence="3 4">NRRL B-41110</strain>
    </source>
</reference>
<keyword evidence="1" id="KW-0378">Hydrolase</keyword>
<dbReference type="Gene3D" id="3.40.630.40">
    <property type="entry name" value="Zn-dependent exopeptidases"/>
    <property type="match status" value="1"/>
</dbReference>
<evidence type="ECO:0000259" key="2">
    <source>
        <dbReference type="SMART" id="SM00047"/>
    </source>
</evidence>
<dbReference type="Pfam" id="PF07833">
    <property type="entry name" value="Cu_amine_oxidN1"/>
    <property type="match status" value="1"/>
</dbReference>
<proteinExistence type="predicted"/>